<evidence type="ECO:0000256" key="1">
    <source>
        <dbReference type="ARBA" id="ARBA00010111"/>
    </source>
</evidence>
<evidence type="ECO:0000313" key="6">
    <source>
        <dbReference type="Proteomes" id="UP001562354"/>
    </source>
</evidence>
<organism evidence="5 6">
    <name type="scientific">Neodothiora populina</name>
    <dbReference type="NCBI Taxonomy" id="2781224"/>
    <lineage>
        <taxon>Eukaryota</taxon>
        <taxon>Fungi</taxon>
        <taxon>Dikarya</taxon>
        <taxon>Ascomycota</taxon>
        <taxon>Pezizomycotina</taxon>
        <taxon>Dothideomycetes</taxon>
        <taxon>Dothideomycetidae</taxon>
        <taxon>Dothideales</taxon>
        <taxon>Dothioraceae</taxon>
        <taxon>Neodothiora</taxon>
    </lineage>
</organism>
<dbReference type="Proteomes" id="UP001562354">
    <property type="component" value="Unassembled WGS sequence"/>
</dbReference>
<proteinExistence type="inferred from homology"/>
<dbReference type="GeneID" id="95976350"/>
<evidence type="ECO:0000256" key="4">
    <source>
        <dbReference type="SAM" id="MobiDB-lite"/>
    </source>
</evidence>
<dbReference type="Pfam" id="PF00468">
    <property type="entry name" value="Ribosomal_L34"/>
    <property type="match status" value="1"/>
</dbReference>
<evidence type="ECO:0008006" key="7">
    <source>
        <dbReference type="Google" id="ProtNLM"/>
    </source>
</evidence>
<feature type="region of interest" description="Disordered" evidence="4">
    <location>
        <begin position="64"/>
        <end position="136"/>
    </location>
</feature>
<feature type="compositionally biased region" description="Low complexity" evidence="4">
    <location>
        <begin position="77"/>
        <end position="107"/>
    </location>
</feature>
<dbReference type="Gene3D" id="1.10.287.3980">
    <property type="match status" value="1"/>
</dbReference>
<evidence type="ECO:0000313" key="5">
    <source>
        <dbReference type="EMBL" id="KAL1302223.1"/>
    </source>
</evidence>
<comment type="similarity">
    <text evidence="1">Belongs to the bacterial ribosomal protein bL34 family.</text>
</comment>
<comment type="caution">
    <text evidence="5">The sequence shown here is derived from an EMBL/GenBank/DDBJ whole genome shotgun (WGS) entry which is preliminary data.</text>
</comment>
<evidence type="ECO:0000256" key="3">
    <source>
        <dbReference type="ARBA" id="ARBA00023274"/>
    </source>
</evidence>
<sequence length="164" mass="17705">MFCLRCTKRIAAPTTTSLLQSAIRSPHSSNITTSRLAAATGRASAGSAATSFPAAQRTFASFSNPTSTFRTTTRPQLPSTTSTNLSLSTTLEAPSAASALLPQTSSSVTPPGGLLQSRGPKRDTFDPSHRVRKRRHGFLARLKSRTGRNLLKRRRLKRRSTLSH</sequence>
<dbReference type="EMBL" id="JBFMKM010000012">
    <property type="protein sequence ID" value="KAL1302223.1"/>
    <property type="molecule type" value="Genomic_DNA"/>
</dbReference>
<dbReference type="NCBIfam" id="TIGR01030">
    <property type="entry name" value="rpmH_bact"/>
    <property type="match status" value="1"/>
</dbReference>
<name>A0ABR3P7S1_9PEZI</name>
<evidence type="ECO:0000256" key="2">
    <source>
        <dbReference type="ARBA" id="ARBA00022980"/>
    </source>
</evidence>
<keyword evidence="2" id="KW-0689">Ribosomal protein</keyword>
<dbReference type="PANTHER" id="PTHR14503:SF4">
    <property type="entry name" value="LARGE RIBOSOMAL SUBUNIT PROTEIN BL34M"/>
    <property type="match status" value="1"/>
</dbReference>
<dbReference type="InterPro" id="IPR000271">
    <property type="entry name" value="Ribosomal_bL34"/>
</dbReference>
<keyword evidence="6" id="KW-1185">Reference proteome</keyword>
<protein>
    <recommendedName>
        <fullName evidence="7">Ribosomal protein L34</fullName>
    </recommendedName>
</protein>
<dbReference type="RefSeq" id="XP_069198499.1">
    <property type="nucleotide sequence ID" value="XM_069341993.1"/>
</dbReference>
<keyword evidence="3" id="KW-0687">Ribonucleoprotein</keyword>
<gene>
    <name evidence="5" type="ORF">AAFC00_002648</name>
</gene>
<dbReference type="HAMAP" id="MF_00391">
    <property type="entry name" value="Ribosomal_bL34"/>
    <property type="match status" value="1"/>
</dbReference>
<dbReference type="PANTHER" id="PTHR14503">
    <property type="entry name" value="MITOCHONDRIAL RIBOSOMAL PROTEIN 34 FAMILY MEMBER"/>
    <property type="match status" value="1"/>
</dbReference>
<reference evidence="5 6" key="1">
    <citation type="submission" date="2024-07" db="EMBL/GenBank/DDBJ databases">
        <title>Draft sequence of the Neodothiora populina.</title>
        <authorList>
            <person name="Drown D.D."/>
            <person name="Schuette U.S."/>
            <person name="Buechlein A.B."/>
            <person name="Rusch D.R."/>
            <person name="Winton L.W."/>
            <person name="Adams G.A."/>
        </authorList>
    </citation>
    <scope>NUCLEOTIDE SEQUENCE [LARGE SCALE GENOMIC DNA]</scope>
    <source>
        <strain evidence="5 6">CPC 39397</strain>
    </source>
</reference>
<feature type="compositionally biased region" description="Basic and acidic residues" evidence="4">
    <location>
        <begin position="120"/>
        <end position="129"/>
    </location>
</feature>
<accession>A0ABR3P7S1</accession>
<feature type="compositionally biased region" description="Polar residues" evidence="4">
    <location>
        <begin position="64"/>
        <end position="76"/>
    </location>
</feature>